<feature type="compositionally biased region" description="Basic and acidic residues" evidence="6">
    <location>
        <begin position="90"/>
        <end position="101"/>
    </location>
</feature>
<dbReference type="EMBL" id="BQFW01000011">
    <property type="protein sequence ID" value="GJJ75782.1"/>
    <property type="molecule type" value="Genomic_DNA"/>
</dbReference>
<dbReference type="Pfam" id="PF01753">
    <property type="entry name" value="zf-MYND"/>
    <property type="match status" value="1"/>
</dbReference>
<dbReference type="GO" id="GO:0005737">
    <property type="term" value="C:cytoplasm"/>
    <property type="evidence" value="ECO:0007669"/>
    <property type="project" value="TreeGrafter"/>
</dbReference>
<dbReference type="GO" id="GO:0052689">
    <property type="term" value="F:carboxylic ester hydrolase activity"/>
    <property type="evidence" value="ECO:0007669"/>
    <property type="project" value="TreeGrafter"/>
</dbReference>
<feature type="domain" description="MYND-type" evidence="7">
    <location>
        <begin position="8"/>
        <end position="44"/>
    </location>
</feature>
<reference evidence="8" key="2">
    <citation type="journal article" date="2022" name="Microbiol. Resour. Announc.">
        <title>Whole-Genome Sequence of Entomortierella parvispora E1425, a Mucoromycotan Fungus Associated with Burkholderiaceae-Related Endosymbiotic Bacteria.</title>
        <authorList>
            <person name="Herlambang A."/>
            <person name="Guo Y."/>
            <person name="Takashima Y."/>
            <person name="Narisawa K."/>
            <person name="Ohta H."/>
            <person name="Nishizawa T."/>
        </authorList>
    </citation>
    <scope>NUCLEOTIDE SEQUENCE</scope>
    <source>
        <strain evidence="8">E1425</strain>
    </source>
</reference>
<keyword evidence="9" id="KW-1185">Reference proteome</keyword>
<dbReference type="OrthoDB" id="437457at2759"/>
<keyword evidence="4" id="KW-0862">Zinc</keyword>
<comment type="similarity">
    <text evidence="1">Belongs to the AB hydrolase superfamily. AB hydrolase 2 family.</text>
</comment>
<feature type="region of interest" description="Disordered" evidence="6">
    <location>
        <begin position="44"/>
        <end position="102"/>
    </location>
</feature>
<evidence type="ECO:0000313" key="9">
    <source>
        <dbReference type="Proteomes" id="UP000827284"/>
    </source>
</evidence>
<dbReference type="PANTHER" id="PTHR10655">
    <property type="entry name" value="LYSOPHOSPHOLIPASE-RELATED"/>
    <property type="match status" value="1"/>
</dbReference>
<sequence length="352" mass="38867">MSSTKPPCFVCATPSITRCSQCKVIHYCSSACQRKDWPRHKVACTPAGKPSPTLESATTTTTTTTSNKGSTSSTSTKIPVDPSKPLKLTPVEHDPSSDLKPEPLASSTKLKFKFEHSQDGIDLNLLIFFHGLGDKIEPNFVQLAKSLNLPQTATVCIQAPTAVPFLEEAGWQWFPSFNIMTGELLGPEHKERITQVKQVVRPELVKFVQHCIDHSKFPANNIMLFGFSQGAQIALDLAAFGGIPLRGVVSIAGYMMEESENEEPANKKSMTKILVMQGDKDDLRSVKDAKEKLKHLERIFGKANVQQLIVDGMGHGMPNSEAGWRPLMEFFAMSLHHRAIAMEKMADVYEVK</sequence>
<evidence type="ECO:0000256" key="6">
    <source>
        <dbReference type="SAM" id="MobiDB-lite"/>
    </source>
</evidence>
<evidence type="ECO:0000256" key="5">
    <source>
        <dbReference type="PROSITE-ProRule" id="PRU00134"/>
    </source>
</evidence>
<dbReference type="PROSITE" id="PS50865">
    <property type="entry name" value="ZF_MYND_2"/>
    <property type="match status" value="1"/>
</dbReference>
<dbReference type="InterPro" id="IPR050565">
    <property type="entry name" value="LYPA1-2/EST-like"/>
</dbReference>
<dbReference type="AlphaFoldDB" id="A0A9P3HGB6"/>
<evidence type="ECO:0000256" key="2">
    <source>
        <dbReference type="ARBA" id="ARBA00022723"/>
    </source>
</evidence>
<evidence type="ECO:0000256" key="4">
    <source>
        <dbReference type="ARBA" id="ARBA00022833"/>
    </source>
</evidence>
<dbReference type="InterPro" id="IPR002893">
    <property type="entry name" value="Znf_MYND"/>
</dbReference>
<accession>A0A9P3HGB6</accession>
<organism evidence="8 9">
    <name type="scientific">Entomortierella parvispora</name>
    <dbReference type="NCBI Taxonomy" id="205924"/>
    <lineage>
        <taxon>Eukaryota</taxon>
        <taxon>Fungi</taxon>
        <taxon>Fungi incertae sedis</taxon>
        <taxon>Mucoromycota</taxon>
        <taxon>Mortierellomycotina</taxon>
        <taxon>Mortierellomycetes</taxon>
        <taxon>Mortierellales</taxon>
        <taxon>Mortierellaceae</taxon>
        <taxon>Entomortierella</taxon>
    </lineage>
</organism>
<protein>
    <submittedName>
        <fullName evidence="8">Phospholipase/carboxylesterase</fullName>
    </submittedName>
</protein>
<reference evidence="8" key="1">
    <citation type="submission" date="2021-11" db="EMBL/GenBank/DDBJ databases">
        <authorList>
            <person name="Herlambang A."/>
            <person name="Guo Y."/>
            <person name="Takashima Y."/>
            <person name="Nishizawa T."/>
        </authorList>
    </citation>
    <scope>NUCLEOTIDE SEQUENCE</scope>
    <source>
        <strain evidence="8">E1425</strain>
    </source>
</reference>
<dbReference type="Gene3D" id="3.40.50.1820">
    <property type="entry name" value="alpha/beta hydrolase"/>
    <property type="match status" value="1"/>
</dbReference>
<dbReference type="SUPFAM" id="SSF144232">
    <property type="entry name" value="HIT/MYND zinc finger-like"/>
    <property type="match status" value="1"/>
</dbReference>
<evidence type="ECO:0000259" key="7">
    <source>
        <dbReference type="PROSITE" id="PS50865"/>
    </source>
</evidence>
<dbReference type="PANTHER" id="PTHR10655:SF67">
    <property type="entry name" value="PHOSPHOLIPASE_CARBOXYLESTERASE SUPERFAMILY (AFU_ORTHOLOGUE AFUA_5G09340)"/>
    <property type="match status" value="1"/>
</dbReference>
<proteinExistence type="inferred from homology"/>
<keyword evidence="3 5" id="KW-0863">Zinc-finger</keyword>
<evidence type="ECO:0000256" key="3">
    <source>
        <dbReference type="ARBA" id="ARBA00022771"/>
    </source>
</evidence>
<evidence type="ECO:0000313" key="8">
    <source>
        <dbReference type="EMBL" id="GJJ75782.1"/>
    </source>
</evidence>
<dbReference type="PROSITE" id="PS01360">
    <property type="entry name" value="ZF_MYND_1"/>
    <property type="match status" value="1"/>
</dbReference>
<dbReference type="Gene3D" id="6.10.140.2220">
    <property type="match status" value="1"/>
</dbReference>
<feature type="compositionally biased region" description="Low complexity" evidence="6">
    <location>
        <begin position="51"/>
        <end position="76"/>
    </location>
</feature>
<comment type="caution">
    <text evidence="8">The sequence shown here is derived from an EMBL/GenBank/DDBJ whole genome shotgun (WGS) entry which is preliminary data.</text>
</comment>
<dbReference type="SUPFAM" id="SSF53474">
    <property type="entry name" value="alpha/beta-Hydrolases"/>
    <property type="match status" value="1"/>
</dbReference>
<keyword evidence="2" id="KW-0479">Metal-binding</keyword>
<dbReference type="GO" id="GO:0008270">
    <property type="term" value="F:zinc ion binding"/>
    <property type="evidence" value="ECO:0007669"/>
    <property type="project" value="UniProtKB-KW"/>
</dbReference>
<name>A0A9P3HGB6_9FUNG</name>
<dbReference type="InterPro" id="IPR029058">
    <property type="entry name" value="AB_hydrolase_fold"/>
</dbReference>
<dbReference type="Proteomes" id="UP000827284">
    <property type="component" value="Unassembled WGS sequence"/>
</dbReference>
<gene>
    <name evidence="8" type="ORF">EMPS_08140</name>
</gene>
<dbReference type="GO" id="GO:0008474">
    <property type="term" value="F:palmitoyl-(protein) hydrolase activity"/>
    <property type="evidence" value="ECO:0007669"/>
    <property type="project" value="TreeGrafter"/>
</dbReference>
<evidence type="ECO:0000256" key="1">
    <source>
        <dbReference type="ARBA" id="ARBA00006499"/>
    </source>
</evidence>
<dbReference type="InterPro" id="IPR003140">
    <property type="entry name" value="PLipase/COase/thioEstase"/>
</dbReference>
<dbReference type="Pfam" id="PF02230">
    <property type="entry name" value="Abhydrolase_2"/>
    <property type="match status" value="1"/>
</dbReference>